<evidence type="ECO:0000259" key="4">
    <source>
        <dbReference type="PROSITE" id="PS50949"/>
    </source>
</evidence>
<dbReference type="PANTHER" id="PTHR43537:SF51">
    <property type="entry name" value="HTH-TYPE TRANSCRIPTIONAL REGULATOR LGOR-RELATED"/>
    <property type="match status" value="1"/>
</dbReference>
<evidence type="ECO:0000256" key="3">
    <source>
        <dbReference type="ARBA" id="ARBA00023163"/>
    </source>
</evidence>
<proteinExistence type="predicted"/>
<dbReference type="AlphaFoldDB" id="A0A2Z2KBX8"/>
<dbReference type="Gene3D" id="1.20.120.530">
    <property type="entry name" value="GntR ligand-binding domain-like"/>
    <property type="match status" value="1"/>
</dbReference>
<dbReference type="SUPFAM" id="SSF46785">
    <property type="entry name" value="Winged helix' DNA-binding domain"/>
    <property type="match status" value="1"/>
</dbReference>
<dbReference type="RefSeq" id="WP_087914463.1">
    <property type="nucleotide sequence ID" value="NZ_CP021780.1"/>
</dbReference>
<name>A0A2Z2KBX8_9BACL</name>
<evidence type="ECO:0000256" key="2">
    <source>
        <dbReference type="ARBA" id="ARBA00023125"/>
    </source>
</evidence>
<dbReference type="InterPro" id="IPR008920">
    <property type="entry name" value="TF_FadR/GntR_C"/>
</dbReference>
<evidence type="ECO:0000256" key="1">
    <source>
        <dbReference type="ARBA" id="ARBA00023015"/>
    </source>
</evidence>
<dbReference type="OrthoDB" id="574518at2"/>
<dbReference type="CDD" id="cd07377">
    <property type="entry name" value="WHTH_GntR"/>
    <property type="match status" value="1"/>
</dbReference>
<sequence length="237" mass="27501">MMKVSPKQPGENSKDYSYRVIKQNIMSLTLAPGQVISEIDLAEALQISRTPVREVIAKLKEEHLIDVIPQVGTYVSKITGQLIEEAAFMRLTLEQEILLRSSRSFPAEVLPELRRNVAQQELLLEQQGRELDFHQLDTEFHQLIFRGNRRENVWTAITRLSTHYNRMRLLSEMEHNFGEAVSQHREMLRIIELHLTEQVEPAVRQHIIEPMKDWEQLYQPGSRYAAYFDVGSPIGLA</sequence>
<dbReference type="InterPro" id="IPR036388">
    <property type="entry name" value="WH-like_DNA-bd_sf"/>
</dbReference>
<dbReference type="SMART" id="SM00895">
    <property type="entry name" value="FCD"/>
    <property type="match status" value="1"/>
</dbReference>
<dbReference type="GO" id="GO:0003677">
    <property type="term" value="F:DNA binding"/>
    <property type="evidence" value="ECO:0007669"/>
    <property type="project" value="UniProtKB-KW"/>
</dbReference>
<keyword evidence="3" id="KW-0804">Transcription</keyword>
<dbReference type="InterPro" id="IPR000524">
    <property type="entry name" value="Tscrpt_reg_HTH_GntR"/>
</dbReference>
<organism evidence="5 6">
    <name type="scientific">Paenibacillus donghaensis</name>
    <dbReference type="NCBI Taxonomy" id="414771"/>
    <lineage>
        <taxon>Bacteria</taxon>
        <taxon>Bacillati</taxon>
        <taxon>Bacillota</taxon>
        <taxon>Bacilli</taxon>
        <taxon>Bacillales</taxon>
        <taxon>Paenibacillaceae</taxon>
        <taxon>Paenibacillus</taxon>
    </lineage>
</organism>
<feature type="domain" description="HTH gntR-type" evidence="4">
    <location>
        <begin position="11"/>
        <end position="78"/>
    </location>
</feature>
<keyword evidence="2" id="KW-0238">DNA-binding</keyword>
<keyword evidence="6" id="KW-1185">Reference proteome</keyword>
<evidence type="ECO:0000313" key="5">
    <source>
        <dbReference type="EMBL" id="ASA20443.1"/>
    </source>
</evidence>
<dbReference type="InterPro" id="IPR011711">
    <property type="entry name" value="GntR_C"/>
</dbReference>
<dbReference type="Gene3D" id="1.10.10.10">
    <property type="entry name" value="Winged helix-like DNA-binding domain superfamily/Winged helix DNA-binding domain"/>
    <property type="match status" value="1"/>
</dbReference>
<reference evidence="5 6" key="1">
    <citation type="submission" date="2017-06" db="EMBL/GenBank/DDBJ databases">
        <title>Complete genome sequence of Paenibacillus donghaensis KCTC 13049T isolated from East Sea sediment, South Korea.</title>
        <authorList>
            <person name="Jung B.K."/>
            <person name="Hong S.-J."/>
            <person name="Shin J.-H."/>
        </authorList>
    </citation>
    <scope>NUCLEOTIDE SEQUENCE [LARGE SCALE GENOMIC DNA]</scope>
    <source>
        <strain evidence="5 6">KCTC 13049</strain>
    </source>
</reference>
<dbReference type="InterPro" id="IPR036390">
    <property type="entry name" value="WH_DNA-bd_sf"/>
</dbReference>
<dbReference type="SUPFAM" id="SSF48008">
    <property type="entry name" value="GntR ligand-binding domain-like"/>
    <property type="match status" value="1"/>
</dbReference>
<dbReference type="Pfam" id="PF07729">
    <property type="entry name" value="FCD"/>
    <property type="match status" value="1"/>
</dbReference>
<dbReference type="EMBL" id="CP021780">
    <property type="protein sequence ID" value="ASA20443.1"/>
    <property type="molecule type" value="Genomic_DNA"/>
</dbReference>
<dbReference type="Pfam" id="PF00392">
    <property type="entry name" value="GntR"/>
    <property type="match status" value="1"/>
</dbReference>
<gene>
    <name evidence="5" type="ORF">B9T62_06265</name>
</gene>
<keyword evidence="1" id="KW-0805">Transcription regulation</keyword>
<protein>
    <submittedName>
        <fullName evidence="5">Transcriptional regulator</fullName>
    </submittedName>
</protein>
<dbReference type="GO" id="GO:0003700">
    <property type="term" value="F:DNA-binding transcription factor activity"/>
    <property type="evidence" value="ECO:0007669"/>
    <property type="project" value="InterPro"/>
</dbReference>
<accession>A0A2Z2KBX8</accession>
<dbReference type="SMART" id="SM00345">
    <property type="entry name" value="HTH_GNTR"/>
    <property type="match status" value="1"/>
</dbReference>
<evidence type="ECO:0000313" key="6">
    <source>
        <dbReference type="Proteomes" id="UP000249890"/>
    </source>
</evidence>
<dbReference type="KEGG" id="pdh:B9T62_06265"/>
<dbReference type="Proteomes" id="UP000249890">
    <property type="component" value="Chromosome"/>
</dbReference>
<dbReference type="PANTHER" id="PTHR43537">
    <property type="entry name" value="TRANSCRIPTIONAL REGULATOR, GNTR FAMILY"/>
    <property type="match status" value="1"/>
</dbReference>
<dbReference type="PROSITE" id="PS50949">
    <property type="entry name" value="HTH_GNTR"/>
    <property type="match status" value="1"/>
</dbReference>